<evidence type="ECO:0000256" key="1">
    <source>
        <dbReference type="SAM" id="Phobius"/>
    </source>
</evidence>
<keyword evidence="1" id="KW-0472">Membrane</keyword>
<dbReference type="Proteomes" id="UP001191004">
    <property type="component" value="Unassembled WGS sequence"/>
</dbReference>
<comment type="caution">
    <text evidence="2">The sequence shown here is derived from an EMBL/GenBank/DDBJ whole genome shotgun (WGS) entry which is preliminary data.</text>
</comment>
<name>A0ABY0FKX7_9BACT</name>
<evidence type="ECO:0000313" key="2">
    <source>
        <dbReference type="EMBL" id="RYC74050.1"/>
    </source>
</evidence>
<organism evidence="2 3">
    <name type="scientific">Candidatus Nanosyncoccus nanoralicus</name>
    <dbReference type="NCBI Taxonomy" id="2171996"/>
    <lineage>
        <taxon>Bacteria</taxon>
        <taxon>Candidatus Saccharimonadota</taxon>
        <taxon>Candidatus Nanosyncoccalia</taxon>
        <taxon>Candidatus Nanosyncoccales</taxon>
        <taxon>Candidatus Nanosyncoccaceae</taxon>
        <taxon>Candidatus Nanosyncoccus</taxon>
    </lineage>
</organism>
<reference evidence="2 3" key="2">
    <citation type="journal article" date="2020" name="Cell Rep.">
        <title>Acquisition and Adaptation of Ultra-small Parasitic Reduced Genome Bacteria to Mammalian Hosts.</title>
        <authorList>
            <person name="McLean J.S."/>
            <person name="Bor B."/>
            <person name="Kerns K.A."/>
            <person name="Liu Q."/>
            <person name="To T.T."/>
            <person name="Solden L."/>
            <person name="Hendrickson E.L."/>
            <person name="Wrighton K."/>
            <person name="Shi W."/>
            <person name="He X."/>
        </authorList>
    </citation>
    <scope>NUCLEOTIDE SEQUENCE [LARGE SCALE GENOMIC DNA]</scope>
    <source>
        <strain evidence="2 3">TM7_KMM_G3_1_HOT_351</strain>
    </source>
</reference>
<feature type="transmembrane region" description="Helical" evidence="1">
    <location>
        <begin position="80"/>
        <end position="108"/>
    </location>
</feature>
<keyword evidence="3" id="KW-1185">Reference proteome</keyword>
<dbReference type="EMBL" id="PRLL01000001">
    <property type="protein sequence ID" value="RYC74050.1"/>
    <property type="molecule type" value="Genomic_DNA"/>
</dbReference>
<evidence type="ECO:0000313" key="3">
    <source>
        <dbReference type="Proteomes" id="UP001191004"/>
    </source>
</evidence>
<keyword evidence="1" id="KW-0812">Transmembrane</keyword>
<protein>
    <submittedName>
        <fullName evidence="2">Uncharacterized protein</fullName>
    </submittedName>
</protein>
<accession>A0ABY0FKX7</accession>
<gene>
    <name evidence="2" type="ORF">G3KMM_00098</name>
</gene>
<sequence>MTSVISHIVLIPQAVALLLLVLVVTFAQSSTPTPMPLSLVVVFINLSPISSKSKTLLVMSSKNGKIPPVSVSSMPRLPTWSPIFLATPTLVISSLALSLALLVSLFLVSGLPPKLVPPPPQTLQSPKILSWPLIHPLSPLLSGTAIMMVPASGIARTPSSVQLLTTIWAQFIPKFMLPRVNGNLVINQLNPLGCKPSP</sequence>
<reference evidence="2 3" key="1">
    <citation type="journal article" date="2018" name="bioRxiv">
        <title>Evidence of independent acquisition and adaption of ultra-small bacteria to human hosts across the highly diverse yet reduced genomes of the phylum Saccharibacteria.</title>
        <authorList>
            <person name="McLean J.S."/>
            <person name="Bor B."/>
            <person name="To T.T."/>
            <person name="Liu Q."/>
            <person name="Kearns K.A."/>
            <person name="Solden L.M."/>
            <person name="Wrighton K.C."/>
            <person name="He X."/>
            <person name="Shi W."/>
        </authorList>
    </citation>
    <scope>NUCLEOTIDE SEQUENCE [LARGE SCALE GENOMIC DNA]</scope>
    <source>
        <strain evidence="2 3">TM7_KMM_G3_1_HOT_351</strain>
    </source>
</reference>
<keyword evidence="1" id="KW-1133">Transmembrane helix</keyword>
<proteinExistence type="predicted"/>